<organism evidence="2 3">
    <name type="scientific">Bacillus mycoides</name>
    <dbReference type="NCBI Taxonomy" id="1405"/>
    <lineage>
        <taxon>Bacteria</taxon>
        <taxon>Bacillati</taxon>
        <taxon>Bacillota</taxon>
        <taxon>Bacilli</taxon>
        <taxon>Bacillales</taxon>
        <taxon>Bacillaceae</taxon>
        <taxon>Bacillus</taxon>
        <taxon>Bacillus cereus group</taxon>
    </lineage>
</organism>
<evidence type="ECO:0000259" key="1">
    <source>
        <dbReference type="PROSITE" id="PS50800"/>
    </source>
</evidence>
<dbReference type="EMBL" id="LRPH01000033">
    <property type="protein sequence ID" value="KWU66071.1"/>
    <property type="molecule type" value="Genomic_DNA"/>
</dbReference>
<dbReference type="Pfam" id="PF02037">
    <property type="entry name" value="SAP"/>
    <property type="match status" value="1"/>
</dbReference>
<reference evidence="2 3" key="1">
    <citation type="submission" date="2016-01" db="EMBL/GenBank/DDBJ databases">
        <authorList>
            <person name="McClelland M."/>
            <person name="Jain A."/>
            <person name="Saraogi P."/>
            <person name="Mendelson R."/>
            <person name="Westerman R."/>
            <person name="SanMiguel P."/>
            <person name="Csonka L."/>
        </authorList>
    </citation>
    <scope>NUCLEOTIDE SEQUENCE [LARGE SCALE GENOMIC DNA]</scope>
    <source>
        <strain evidence="2 3">PE8-15</strain>
    </source>
</reference>
<evidence type="ECO:0000313" key="3">
    <source>
        <dbReference type="Proteomes" id="UP000065797"/>
    </source>
</evidence>
<dbReference type="InterPro" id="IPR003034">
    <property type="entry name" value="SAP_dom"/>
</dbReference>
<comment type="caution">
    <text evidence="2">The sequence shown here is derived from an EMBL/GenBank/DDBJ whole genome shotgun (WGS) entry which is preliminary data.</text>
</comment>
<evidence type="ECO:0000313" key="2">
    <source>
        <dbReference type="EMBL" id="KWU66071.1"/>
    </source>
</evidence>
<proteinExistence type="predicted"/>
<dbReference type="Gene3D" id="1.10.720.30">
    <property type="entry name" value="SAP domain"/>
    <property type="match status" value="1"/>
</dbReference>
<protein>
    <recommendedName>
        <fullName evidence="1">SAP domain-containing protein</fullName>
    </recommendedName>
</protein>
<gene>
    <name evidence="2" type="ORF">AWW70_00515</name>
</gene>
<sequence>MTYNIVKDVINAITVEQFRSFLRTNELPVSGNKPELVNRIMSSVNGTYEHGDLNIDILDEFVAKELANGKQRLLFISSFPETSIELMTDIEYVTKCLKTNGYPTRNFNNLRDISLPAEATLSYLNIQKYGNQVANISMCFAKTNTITGIFDDEGIELPPKNETEYIWIEILSNEARIIIKTSAKGQMTFGTHHEAKELHEEIETMVRTMFSLAPSSISHIKHVLYNMFKDLTETAEKPYRNKVAPYKNEIEDFSKDLAEKIGLESIADPVNLPHRLTRLLERALIQQDFEGYERYFEGKRGVVNRIYYSDATGATVNARSSEREEGIAVADIYFDTKESIESRKILDKIWVSWFYKSEQNDNVKKIETKFEVHKNYFILHFLYGYSTKEIQDHVLSNLRHYEELRD</sequence>
<dbReference type="PROSITE" id="PS50800">
    <property type="entry name" value="SAP"/>
    <property type="match status" value="1"/>
</dbReference>
<name>A0A120EIX7_BACMY</name>
<dbReference type="AlphaFoldDB" id="A0A120EIX7"/>
<dbReference type="Proteomes" id="UP000065797">
    <property type="component" value="Unassembled WGS sequence"/>
</dbReference>
<accession>A0A120EIX7</accession>
<dbReference type="InterPro" id="IPR036361">
    <property type="entry name" value="SAP_dom_sf"/>
</dbReference>
<feature type="domain" description="SAP" evidence="1">
    <location>
        <begin position="10"/>
        <end position="44"/>
    </location>
</feature>
<dbReference type="RefSeq" id="WP_060749544.1">
    <property type="nucleotide sequence ID" value="NZ_LRPH01000033.1"/>
</dbReference>
<dbReference type="SUPFAM" id="SSF68906">
    <property type="entry name" value="SAP domain"/>
    <property type="match status" value="1"/>
</dbReference>